<dbReference type="RefSeq" id="WP_054785620.1">
    <property type="nucleotide sequence ID" value="NZ_FPBD01000009.1"/>
</dbReference>
<dbReference type="Proteomes" id="UP000183371">
    <property type="component" value="Unassembled WGS sequence"/>
</dbReference>
<dbReference type="EMBL" id="FPBD01000009">
    <property type="protein sequence ID" value="SFU13699.1"/>
    <property type="molecule type" value="Genomic_DNA"/>
</dbReference>
<organism evidence="1 2">
    <name type="scientific">Pseudovibrio denitrificans</name>
    <dbReference type="NCBI Taxonomy" id="258256"/>
    <lineage>
        <taxon>Bacteria</taxon>
        <taxon>Pseudomonadati</taxon>
        <taxon>Pseudomonadota</taxon>
        <taxon>Alphaproteobacteria</taxon>
        <taxon>Hyphomicrobiales</taxon>
        <taxon>Stappiaceae</taxon>
        <taxon>Pseudovibrio</taxon>
    </lineage>
</organism>
<dbReference type="AlphaFoldDB" id="A0A1I7DPT4"/>
<evidence type="ECO:0000313" key="1">
    <source>
        <dbReference type="EMBL" id="SFU13699.1"/>
    </source>
</evidence>
<gene>
    <name evidence="1" type="ORF">SAMN05444141_109303</name>
</gene>
<name>A0A1I7DPT4_9HYPH</name>
<keyword evidence="2" id="KW-1185">Reference proteome</keyword>
<reference evidence="2" key="1">
    <citation type="submission" date="2016-10" db="EMBL/GenBank/DDBJ databases">
        <authorList>
            <person name="Varghese N."/>
            <person name="Submissions S."/>
        </authorList>
    </citation>
    <scope>NUCLEOTIDE SEQUENCE [LARGE SCALE GENOMIC DNA]</scope>
    <source>
        <strain evidence="2">DSM 17465</strain>
    </source>
</reference>
<sequence>MSAIQLSSFVEAAQNHNGLDKLHTTSEAVTERTSHTSVGGKVLSWAKLHITGDSQKSADQARFQEALKAEFGEEIAQFAYNACTQEGSRSHSLTKAQVLDTVEFALRTQEEKTEARNTTAQTDILTSVTKAHGAEVASDLSKLLEGSSEFAKAGENPEQLKASVTEIAKDIAKQLAATTDASIASHIEQMADRDFLKATASNAGIQIDWDQVSPEQISNLQENVQGKLETQSRPDNSNQSIRSSLKDDKVQAALANQLRAIEALQSASAGGALLEQVFAELGLPAEKVSQGAFGLIATVVNGDFKTASGPEGTNDITGQIEGIARKAITNCAVQGVLASTLNEVAQTEEFSTQIAPFVPEGTEKEVRAAQKWLPTLVAKEIVRSIKEGNSFEEQGGIINAGKAELRAQIEAAQGVNETIKSFVEHLTADEINAELLTAFTAKHSQNAEGLGGDDNKFAAERHFTKIFKEHPEVQQQLNTAFASERLKNNAQTVSEAIELISRNVEEQLVNRLQQAGKHPTEAYATASEISSTLKGPFVQLFAPLLDSISAPDEELISQDEFLEQKQAVANTFFFPNEPSESAAEVANGLVKNFHSLFEKHNLQLSF</sequence>
<proteinExistence type="predicted"/>
<evidence type="ECO:0000313" key="2">
    <source>
        <dbReference type="Proteomes" id="UP000183371"/>
    </source>
</evidence>
<protein>
    <submittedName>
        <fullName evidence="1">Uncharacterized protein</fullName>
    </submittedName>
</protein>
<accession>A0A1I7DPT4</accession>